<evidence type="ECO:0000313" key="2">
    <source>
        <dbReference type="EMBL" id="CAK9064274.1"/>
    </source>
</evidence>
<evidence type="ECO:0000313" key="3">
    <source>
        <dbReference type="Proteomes" id="UP001642484"/>
    </source>
</evidence>
<feature type="non-terminal residue" evidence="2">
    <location>
        <position position="234"/>
    </location>
</feature>
<reference evidence="2 3" key="1">
    <citation type="submission" date="2024-02" db="EMBL/GenBank/DDBJ databases">
        <authorList>
            <person name="Chen Y."/>
            <person name="Shah S."/>
            <person name="Dougan E. K."/>
            <person name="Thang M."/>
            <person name="Chan C."/>
        </authorList>
    </citation>
    <scope>NUCLEOTIDE SEQUENCE [LARGE SCALE GENOMIC DNA]</scope>
</reference>
<accession>A0ABP0NL46</accession>
<evidence type="ECO:0000313" key="1">
    <source>
        <dbReference type="EMBL" id="CAK9064269.1"/>
    </source>
</evidence>
<protein>
    <submittedName>
        <fullName evidence="2">Uncharacterized protein</fullName>
    </submittedName>
</protein>
<feature type="non-terminal residue" evidence="2">
    <location>
        <position position="1"/>
    </location>
</feature>
<gene>
    <name evidence="1" type="ORF">CCMP2556_LOCUS31578</name>
    <name evidence="2" type="ORF">CCMP2556_LOCUS31582</name>
</gene>
<keyword evidence="3" id="KW-1185">Reference proteome</keyword>
<proteinExistence type="predicted"/>
<name>A0ABP0NL46_9DINO</name>
<dbReference type="Proteomes" id="UP001642484">
    <property type="component" value="Unassembled WGS sequence"/>
</dbReference>
<comment type="caution">
    <text evidence="2">The sequence shown here is derived from an EMBL/GenBank/DDBJ whole genome shotgun (WGS) entry which is preliminary data.</text>
</comment>
<sequence>RTAQRLSGKAPGPGLDGWQAAEIAHCLEAALQHIVTIYGHIKHGHNWPSSTTHWRQLRINKPGKRIQDAFPVAVYGPQKNSIFVDDRFSTCTAIARAWQVETSRLKLGENVSKADYNAFGPKQFAEQLQVAINEAQVPGSINPRMRILGTYTQPNRRASGPTPEETKHLQRAAQTLKWSLTLPHSSAAKAHFARATGLAIAAAPSYSRLEATKALNPLRLLMTKAYGSTKVNSG</sequence>
<organism evidence="2 3">
    <name type="scientific">Durusdinium trenchii</name>
    <dbReference type="NCBI Taxonomy" id="1381693"/>
    <lineage>
        <taxon>Eukaryota</taxon>
        <taxon>Sar</taxon>
        <taxon>Alveolata</taxon>
        <taxon>Dinophyceae</taxon>
        <taxon>Suessiales</taxon>
        <taxon>Symbiodiniaceae</taxon>
        <taxon>Durusdinium</taxon>
    </lineage>
</organism>
<dbReference type="EMBL" id="CAXAMN010021887">
    <property type="protein sequence ID" value="CAK9064274.1"/>
    <property type="molecule type" value="Genomic_DNA"/>
</dbReference>
<dbReference type="EMBL" id="CAXAMN010021885">
    <property type="protein sequence ID" value="CAK9064269.1"/>
    <property type="molecule type" value="Genomic_DNA"/>
</dbReference>